<evidence type="ECO:0000313" key="5">
    <source>
        <dbReference type="Proteomes" id="UP000003573"/>
    </source>
</evidence>
<evidence type="ECO:0000259" key="3">
    <source>
        <dbReference type="PROSITE" id="PS51094"/>
    </source>
</evidence>
<dbReference type="Gene3D" id="1.10.10.10">
    <property type="entry name" value="Winged helix-like DNA-binding domain superfamily/Winged helix DNA-binding domain"/>
    <property type="match status" value="2"/>
</dbReference>
<dbReference type="AlphaFoldDB" id="G5JVI9"/>
<accession>G5JVI9</accession>
<dbReference type="PANTHER" id="PTHR30185">
    <property type="entry name" value="CRYPTIC BETA-GLUCOSIDE BGL OPERON ANTITERMINATOR"/>
    <property type="match status" value="1"/>
</dbReference>
<dbReference type="PANTHER" id="PTHR30185:SF18">
    <property type="entry name" value="TRANSCRIPTIONAL REGULATOR MTLR"/>
    <property type="match status" value="1"/>
</dbReference>
<dbReference type="EMBL" id="AEUW02000001">
    <property type="protein sequence ID" value="EHJ52349.1"/>
    <property type="molecule type" value="Genomic_DNA"/>
</dbReference>
<dbReference type="InterPro" id="IPR013196">
    <property type="entry name" value="HTH_11"/>
</dbReference>
<organism evidence="4 5">
    <name type="scientific">Streptococcus macacae NCTC 11558</name>
    <dbReference type="NCBI Taxonomy" id="764298"/>
    <lineage>
        <taxon>Bacteria</taxon>
        <taxon>Bacillati</taxon>
        <taxon>Bacillota</taxon>
        <taxon>Bacilli</taxon>
        <taxon>Lactobacillales</taxon>
        <taxon>Streptococcaceae</taxon>
        <taxon>Streptococcus</taxon>
    </lineage>
</organism>
<keyword evidence="2" id="KW-0804">Transcription</keyword>
<feature type="domain" description="PTS EIIA type-2" evidence="3">
    <location>
        <begin position="494"/>
        <end position="645"/>
    </location>
</feature>
<dbReference type="InterPro" id="IPR016152">
    <property type="entry name" value="PTrfase/Anion_transptr"/>
</dbReference>
<dbReference type="InterPro" id="IPR050661">
    <property type="entry name" value="BglG_antiterminators"/>
</dbReference>
<dbReference type="InterPro" id="IPR036388">
    <property type="entry name" value="WH-like_DNA-bd_sf"/>
</dbReference>
<dbReference type="STRING" id="764298.STRMA_0764"/>
<evidence type="ECO:0000256" key="1">
    <source>
        <dbReference type="ARBA" id="ARBA00023015"/>
    </source>
</evidence>
<dbReference type="Gene3D" id="3.40.930.10">
    <property type="entry name" value="Mannitol-specific EII, Chain A"/>
    <property type="match status" value="1"/>
</dbReference>
<dbReference type="PROSITE" id="PS51094">
    <property type="entry name" value="PTS_EIIA_TYPE_2"/>
    <property type="match status" value="1"/>
</dbReference>
<proteinExistence type="predicted"/>
<dbReference type="Proteomes" id="UP000003573">
    <property type="component" value="Unassembled WGS sequence"/>
</dbReference>
<dbReference type="Pfam" id="PF00359">
    <property type="entry name" value="PTS_EIIA_2"/>
    <property type="match status" value="1"/>
</dbReference>
<dbReference type="eggNOG" id="COG3711">
    <property type="taxonomic scope" value="Bacteria"/>
</dbReference>
<reference evidence="4 5" key="1">
    <citation type="journal article" date="2014" name="Int. J. Syst. Evol. Microbiol.">
        <title>Phylogenomics and the dynamic genome evolution of the genus Streptococcus.</title>
        <authorList>
            <consortium name="The Broad Institute Genome Sequencing Platform"/>
            <person name="Richards V.P."/>
            <person name="Palmer S.R."/>
            <person name="Pavinski Bitar P.D."/>
            <person name="Qin X."/>
            <person name="Weinstock G.M."/>
            <person name="Highlander S.K."/>
            <person name="Town C.D."/>
            <person name="Burne R.A."/>
            <person name="Stanhope M.J."/>
        </authorList>
    </citation>
    <scope>NUCLEOTIDE SEQUENCE [LARGE SCALE GENOMIC DNA]</scope>
    <source>
        <strain evidence="4 5">NCTC 11558</strain>
    </source>
</reference>
<gene>
    <name evidence="4" type="ORF">STRMA_0764</name>
</gene>
<comment type="caution">
    <text evidence="4">The sequence shown here is derived from an EMBL/GenBank/DDBJ whole genome shotgun (WGS) entry which is preliminary data.</text>
</comment>
<keyword evidence="5" id="KW-1185">Reference proteome</keyword>
<dbReference type="Pfam" id="PF08279">
    <property type="entry name" value="HTH_11"/>
    <property type="match status" value="2"/>
</dbReference>
<dbReference type="InterPro" id="IPR002178">
    <property type="entry name" value="PTS_EIIA_type-2_dom"/>
</dbReference>
<dbReference type="SUPFAM" id="SSF55804">
    <property type="entry name" value="Phoshotransferase/anion transport protein"/>
    <property type="match status" value="1"/>
</dbReference>
<evidence type="ECO:0000313" key="4">
    <source>
        <dbReference type="EMBL" id="EHJ52349.1"/>
    </source>
</evidence>
<protein>
    <submittedName>
        <fullName evidence="4">Phosphoenolpyruvate-dependent sugar PTS family porter, EIIA 2</fullName>
    </submittedName>
</protein>
<evidence type="ECO:0000256" key="2">
    <source>
        <dbReference type="ARBA" id="ARBA00023163"/>
    </source>
</evidence>
<sequence length="655" mass="76127">MYNERMLLTKREEQLLKAFQNYGKLSIKQISDILKVSQRTVYRTISDLTKSLNAIQVSMVKEDNKYILVGELSNLAAVKTLKNFEQKERLNLITYYMLSASEDLTNDQLQKLLDVSNVTVIQDMAEVEKRLLDFDLYVERKKGYHLVDSSHTARRLLAVLLTNTISVSDFWQQNYGIFDKLDKKKLALAKEIFSHLQADLPEMDAKLSEFFIILLALSGWKEVEALTQNISKEALDFSQKIYTEFSKKSGQFYSIQEILYYASILDELLIKRQETPLFHEKFDSEFFYNISNLIDKVSLYTKINFAKDKTLFHFLFHHIRLSLAVPTLFDDKSKVTIAQDAVKGNEYLHRVIRLLVQDIFPRYLQRESEYELITLHFASSLRRSPDIYPIDILLLTDERPLAKELLATRIRSIAPFVDKIEVKRMAQFKKDDKNAYHCVLTTRPTADSDLHVISIYPDAKEILQLQNYLQKIQANQTVILKKERADSKGYDLQNYLRAAQQLLQEFSYQEVSNSKSFTASVAEIIGQMDVVTDKVYLTDKLLKRFETSPLAIPDTKLALLHTQSSKVEKSCFKIYQLKSPVTALSMNHKEEEVHRILVMLTRLDESKEIRELMTAISQSIIENHLYTEIYKTGNKDILYQLLNQIFTEKIKKLGA</sequence>
<keyword evidence="1" id="KW-0805">Transcription regulation</keyword>
<name>G5JVI9_9STRE</name>